<evidence type="ECO:0000256" key="1">
    <source>
        <dbReference type="SAM" id="MobiDB-lite"/>
    </source>
</evidence>
<dbReference type="AlphaFoldDB" id="A0A0E0LD18"/>
<dbReference type="EnsemblPlants" id="OPUNC06G17840.1">
    <property type="protein sequence ID" value="OPUNC06G17840.1"/>
    <property type="gene ID" value="OPUNC06G17840"/>
</dbReference>
<protein>
    <submittedName>
        <fullName evidence="2">Uncharacterized protein</fullName>
    </submittedName>
</protein>
<reference evidence="2" key="2">
    <citation type="submission" date="2018-05" db="EMBL/GenBank/DDBJ databases">
        <title>OpunRS2 (Oryza punctata Reference Sequence Version 2).</title>
        <authorList>
            <person name="Zhang J."/>
            <person name="Kudrna D."/>
            <person name="Lee S."/>
            <person name="Talag J."/>
            <person name="Welchert J."/>
            <person name="Wing R.A."/>
        </authorList>
    </citation>
    <scope>NUCLEOTIDE SEQUENCE [LARGE SCALE GENOMIC DNA]</scope>
</reference>
<evidence type="ECO:0000313" key="3">
    <source>
        <dbReference type="Proteomes" id="UP000026962"/>
    </source>
</evidence>
<dbReference type="HOGENOM" id="CLU_194076_0_0_1"/>
<evidence type="ECO:0000313" key="2">
    <source>
        <dbReference type="EnsemblPlants" id="OPUNC06G17840.1"/>
    </source>
</evidence>
<feature type="region of interest" description="Disordered" evidence="1">
    <location>
        <begin position="25"/>
        <end position="54"/>
    </location>
</feature>
<proteinExistence type="predicted"/>
<accession>A0A0E0LD18</accession>
<dbReference type="Gramene" id="OPUNC06G17840.1">
    <property type="protein sequence ID" value="OPUNC06G17840.1"/>
    <property type="gene ID" value="OPUNC06G17840"/>
</dbReference>
<reference evidence="2" key="1">
    <citation type="submission" date="2015-04" db="UniProtKB">
        <authorList>
            <consortium name="EnsemblPlants"/>
        </authorList>
    </citation>
    <scope>IDENTIFICATION</scope>
</reference>
<organism evidence="2">
    <name type="scientific">Oryza punctata</name>
    <name type="common">Red rice</name>
    <dbReference type="NCBI Taxonomy" id="4537"/>
    <lineage>
        <taxon>Eukaryota</taxon>
        <taxon>Viridiplantae</taxon>
        <taxon>Streptophyta</taxon>
        <taxon>Embryophyta</taxon>
        <taxon>Tracheophyta</taxon>
        <taxon>Spermatophyta</taxon>
        <taxon>Magnoliopsida</taxon>
        <taxon>Liliopsida</taxon>
        <taxon>Poales</taxon>
        <taxon>Poaceae</taxon>
        <taxon>BOP clade</taxon>
        <taxon>Oryzoideae</taxon>
        <taxon>Oryzeae</taxon>
        <taxon>Oryzinae</taxon>
        <taxon>Oryza</taxon>
    </lineage>
</organism>
<sequence length="83" mass="9218">MSKNQKNRIKEKNVVRDMAADVVRQAGAPYAGGGEPARETNGRRRSVVSGERQLGRRLAESSGLAEFRVQTEKFIHPWGCALH</sequence>
<keyword evidence="3" id="KW-1185">Reference proteome</keyword>
<name>A0A0E0LD18_ORYPU</name>
<dbReference type="Proteomes" id="UP000026962">
    <property type="component" value="Chromosome 6"/>
</dbReference>